<reference evidence="2" key="1">
    <citation type="submission" date="2012-04" db="EMBL/GenBank/DDBJ databases">
        <title>The Genome Sequence of Loa loa.</title>
        <authorList>
            <consortium name="The Broad Institute Genome Sequencing Platform"/>
            <consortium name="Broad Institute Genome Sequencing Center for Infectious Disease"/>
            <person name="Nutman T.B."/>
            <person name="Fink D.L."/>
            <person name="Russ C."/>
            <person name="Young S."/>
            <person name="Zeng Q."/>
            <person name="Gargeya S."/>
            <person name="Alvarado L."/>
            <person name="Berlin A."/>
            <person name="Chapman S.B."/>
            <person name="Chen Z."/>
            <person name="Freedman E."/>
            <person name="Gellesch M."/>
            <person name="Goldberg J."/>
            <person name="Griggs A."/>
            <person name="Gujja S."/>
            <person name="Heilman E.R."/>
            <person name="Heiman D."/>
            <person name="Howarth C."/>
            <person name="Mehta T."/>
            <person name="Neiman D."/>
            <person name="Pearson M."/>
            <person name="Roberts A."/>
            <person name="Saif S."/>
            <person name="Shea T."/>
            <person name="Shenoy N."/>
            <person name="Sisk P."/>
            <person name="Stolte C."/>
            <person name="Sykes S."/>
            <person name="White J."/>
            <person name="Yandava C."/>
            <person name="Haas B."/>
            <person name="Henn M.R."/>
            <person name="Nusbaum C."/>
            <person name="Birren B."/>
        </authorList>
    </citation>
    <scope>NUCLEOTIDE SEQUENCE [LARGE SCALE GENOMIC DNA]</scope>
</reference>
<evidence type="ECO:0000259" key="1">
    <source>
        <dbReference type="Pfam" id="PF05585"/>
    </source>
</evidence>
<dbReference type="InterPro" id="IPR008737">
    <property type="entry name" value="DUF1758"/>
</dbReference>
<feature type="domain" description="DUF1758" evidence="1">
    <location>
        <begin position="37"/>
        <end position="150"/>
    </location>
</feature>
<organism evidence="2 3">
    <name type="scientific">Loa loa</name>
    <name type="common">Eye worm</name>
    <name type="synonym">Filaria loa</name>
    <dbReference type="NCBI Taxonomy" id="7209"/>
    <lineage>
        <taxon>Eukaryota</taxon>
        <taxon>Metazoa</taxon>
        <taxon>Ecdysozoa</taxon>
        <taxon>Nematoda</taxon>
        <taxon>Chromadorea</taxon>
        <taxon>Rhabditida</taxon>
        <taxon>Spirurina</taxon>
        <taxon>Spiruromorpha</taxon>
        <taxon>Filarioidea</taxon>
        <taxon>Onchocercidae</taxon>
        <taxon>Loa</taxon>
    </lineage>
</organism>
<dbReference type="Proteomes" id="UP000095285">
    <property type="component" value="Unassembled WGS sequence"/>
</dbReference>
<dbReference type="AlphaFoldDB" id="A0A1I7VNJ0"/>
<protein>
    <submittedName>
        <fullName evidence="3">DUF1758 domain-containing protein</fullName>
    </submittedName>
</protein>
<dbReference type="WBParaSite" id="EN70_4537">
    <property type="protein sequence ID" value="EN70_4537"/>
    <property type="gene ID" value="EN70_4537"/>
</dbReference>
<accession>A0A1I7VNJ0</accession>
<dbReference type="Pfam" id="PF05585">
    <property type="entry name" value="DUF1758"/>
    <property type="match status" value="1"/>
</dbReference>
<sequence>MQERDIKSGNGTVTINTTIEREREVLLLCKVATVFSVERTECNEEALVLFDNGSQLSFVSKELANRLKLEEIELKGLKVSVFGARYHTALPTMKTLVGIRSKNKESIFCGLNVVDYLTGELQVMDIPSVMEKNYQLESLTFYRRKPDILIEPILQIYTTREDLMIEFRIFFTSHKFRPHDLRKWISRRN</sequence>
<evidence type="ECO:0000313" key="3">
    <source>
        <dbReference type="WBParaSite" id="EN70_4537"/>
    </source>
</evidence>
<keyword evidence="2" id="KW-1185">Reference proteome</keyword>
<name>A0A1I7VNJ0_LOALO</name>
<reference evidence="3" key="2">
    <citation type="submission" date="2016-11" db="UniProtKB">
        <authorList>
            <consortium name="WormBaseParasite"/>
        </authorList>
    </citation>
    <scope>IDENTIFICATION</scope>
</reference>
<proteinExistence type="predicted"/>
<evidence type="ECO:0000313" key="2">
    <source>
        <dbReference type="Proteomes" id="UP000095285"/>
    </source>
</evidence>